<dbReference type="Pfam" id="PF16118">
    <property type="entry name" value="DUF4834"/>
    <property type="match status" value="1"/>
</dbReference>
<feature type="compositionally biased region" description="Polar residues" evidence="1">
    <location>
        <begin position="39"/>
        <end position="49"/>
    </location>
</feature>
<dbReference type="EMBL" id="JASHIF010000012">
    <property type="protein sequence ID" value="MDI9860782.1"/>
    <property type="molecule type" value="Genomic_DNA"/>
</dbReference>
<sequence>MLKFVLIVVLIFFVFPKLLKWALKGFVVSQINKAQQEFQQQYNPNTSTNRPKKRDGQVDVDFMPPKSGKNSDDFNGGEYIDYEEVK</sequence>
<evidence type="ECO:0000313" key="3">
    <source>
        <dbReference type="Proteomes" id="UP001236507"/>
    </source>
</evidence>
<dbReference type="InterPro" id="IPR032272">
    <property type="entry name" value="DUF4834"/>
</dbReference>
<comment type="caution">
    <text evidence="2">The sequence shown here is derived from an EMBL/GenBank/DDBJ whole genome shotgun (WGS) entry which is preliminary data.</text>
</comment>
<keyword evidence="3" id="KW-1185">Reference proteome</keyword>
<protein>
    <submittedName>
        <fullName evidence="2">DUF4834 family protein</fullName>
    </submittedName>
</protein>
<reference evidence="2 3" key="1">
    <citation type="submission" date="2023-05" db="EMBL/GenBank/DDBJ databases">
        <title>Novel species of genus Flectobacillus isolated from stream in China.</title>
        <authorList>
            <person name="Lu H."/>
        </authorList>
    </citation>
    <scope>NUCLEOTIDE SEQUENCE [LARGE SCALE GENOMIC DNA]</scope>
    <source>
        <strain evidence="2 3">KCTC 42575</strain>
    </source>
</reference>
<feature type="region of interest" description="Disordered" evidence="1">
    <location>
        <begin position="39"/>
        <end position="86"/>
    </location>
</feature>
<dbReference type="RefSeq" id="WP_283345386.1">
    <property type="nucleotide sequence ID" value="NZ_JASHIF010000012.1"/>
</dbReference>
<accession>A0ABT6YB17</accession>
<proteinExistence type="predicted"/>
<gene>
    <name evidence="2" type="ORF">QM524_16315</name>
</gene>
<name>A0ABT6YB17_9BACT</name>
<organism evidence="2 3">
    <name type="scientific">Flectobacillus roseus</name>
    <dbReference type="NCBI Taxonomy" id="502259"/>
    <lineage>
        <taxon>Bacteria</taxon>
        <taxon>Pseudomonadati</taxon>
        <taxon>Bacteroidota</taxon>
        <taxon>Cytophagia</taxon>
        <taxon>Cytophagales</taxon>
        <taxon>Flectobacillaceae</taxon>
        <taxon>Flectobacillus</taxon>
    </lineage>
</organism>
<dbReference type="Proteomes" id="UP001236507">
    <property type="component" value="Unassembled WGS sequence"/>
</dbReference>
<evidence type="ECO:0000256" key="1">
    <source>
        <dbReference type="SAM" id="MobiDB-lite"/>
    </source>
</evidence>
<evidence type="ECO:0000313" key="2">
    <source>
        <dbReference type="EMBL" id="MDI9860782.1"/>
    </source>
</evidence>